<dbReference type="GO" id="GO:0120231">
    <property type="term" value="C:DNA recombinase auxiliary factor complex"/>
    <property type="evidence" value="ECO:0007669"/>
    <property type="project" value="TreeGrafter"/>
</dbReference>
<dbReference type="GO" id="GO:0000794">
    <property type="term" value="C:condensed nuclear chromosome"/>
    <property type="evidence" value="ECO:0007669"/>
    <property type="project" value="TreeGrafter"/>
</dbReference>
<evidence type="ECO:0000313" key="10">
    <source>
        <dbReference type="Proteomes" id="UP001182556"/>
    </source>
</evidence>
<sequence>MPPKKEAKEKSVKGDEAEELVLNYLKAVNRPYASTDVAANLKGKVPKPAAQKIMAALAEKGSLTVKNYGKQTIFVYNQAQLNVASSDDLAGLDDQLRDIKAQLEEKRKEYKQASLELSARVALPKTKQLDAEIKLVRDENAKTREALLPYRGEKGTSGKNQPMSEDEMKKVDQEFARWRKQWTDRRKIYKDLLAGFEDSQQILDTPSFEEDSGIIRDEDDAREVEDGEFCKPQAFARGPLIKKAPVSAPTIYTGEKRAASGMDSPEPASKKKGRKGKA</sequence>
<evidence type="ECO:0000256" key="2">
    <source>
        <dbReference type="ARBA" id="ARBA00007922"/>
    </source>
</evidence>
<dbReference type="AlphaFoldDB" id="A0AAD9L7L2"/>
<evidence type="ECO:0000259" key="8">
    <source>
        <dbReference type="Pfam" id="PF07106"/>
    </source>
</evidence>
<evidence type="ECO:0000256" key="7">
    <source>
        <dbReference type="SAM" id="MobiDB-lite"/>
    </source>
</evidence>
<dbReference type="GO" id="GO:0010774">
    <property type="term" value="P:meiotic strand invasion involved in reciprocal meiotic recombination"/>
    <property type="evidence" value="ECO:0007669"/>
    <property type="project" value="TreeGrafter"/>
</dbReference>
<keyword evidence="5" id="KW-0469">Meiosis</keyword>
<dbReference type="InterPro" id="IPR036388">
    <property type="entry name" value="WH-like_DNA-bd_sf"/>
</dbReference>
<accession>A0AAD9L7L2</accession>
<dbReference type="GO" id="GO:0120230">
    <property type="term" value="F:recombinase activator activity"/>
    <property type="evidence" value="ECO:0007669"/>
    <property type="project" value="TreeGrafter"/>
</dbReference>
<dbReference type="GO" id="GO:0007129">
    <property type="term" value="P:homologous chromosome pairing at meiosis"/>
    <property type="evidence" value="ECO:0007669"/>
    <property type="project" value="TreeGrafter"/>
</dbReference>
<evidence type="ECO:0000256" key="4">
    <source>
        <dbReference type="ARBA" id="ARBA00023242"/>
    </source>
</evidence>
<keyword evidence="3" id="KW-0233">DNA recombination</keyword>
<reference evidence="9" key="1">
    <citation type="submission" date="2023-02" db="EMBL/GenBank/DDBJ databases">
        <title>Identification and recombinant expression of a fungal hydrolase from Papiliotrema laurentii that hydrolyzes apple cutin and clears colloidal polyester polyurethane.</title>
        <authorList>
            <consortium name="DOE Joint Genome Institute"/>
            <person name="Roman V.A."/>
            <person name="Bojanowski C."/>
            <person name="Crable B.R."/>
            <person name="Wagner D.N."/>
            <person name="Hung C.S."/>
            <person name="Nadeau L.J."/>
            <person name="Schratz L."/>
            <person name="Haridas S."/>
            <person name="Pangilinan J."/>
            <person name="Lipzen A."/>
            <person name="Na H."/>
            <person name="Yan M."/>
            <person name="Ng V."/>
            <person name="Grigoriev I.V."/>
            <person name="Spatafora J.W."/>
            <person name="Barlow D."/>
            <person name="Biffinger J."/>
            <person name="Kelley-Loughnane N."/>
            <person name="Varaljay V.A."/>
            <person name="Crookes-Goodson W.J."/>
        </authorList>
    </citation>
    <scope>NUCLEOTIDE SEQUENCE</scope>
    <source>
        <strain evidence="9">5307AH</strain>
    </source>
</reference>
<dbReference type="PANTHER" id="PTHR15938">
    <property type="entry name" value="TBP-1 INTERACTING PROTEIN"/>
    <property type="match status" value="1"/>
</dbReference>
<comment type="similarity">
    <text evidence="2">Belongs to the HOP2 family.</text>
</comment>
<evidence type="ECO:0000313" key="9">
    <source>
        <dbReference type="EMBL" id="KAK1926225.1"/>
    </source>
</evidence>
<organism evidence="9 10">
    <name type="scientific">Papiliotrema laurentii</name>
    <name type="common">Cryptococcus laurentii</name>
    <dbReference type="NCBI Taxonomy" id="5418"/>
    <lineage>
        <taxon>Eukaryota</taxon>
        <taxon>Fungi</taxon>
        <taxon>Dikarya</taxon>
        <taxon>Basidiomycota</taxon>
        <taxon>Agaricomycotina</taxon>
        <taxon>Tremellomycetes</taxon>
        <taxon>Tremellales</taxon>
        <taxon>Rhynchogastremaceae</taxon>
        <taxon>Papiliotrema</taxon>
    </lineage>
</organism>
<keyword evidence="10" id="KW-1185">Reference proteome</keyword>
<feature type="domain" description="Homologous-pairing protein 2 winged helix" evidence="8">
    <location>
        <begin position="16"/>
        <end position="77"/>
    </location>
</feature>
<evidence type="ECO:0000256" key="5">
    <source>
        <dbReference type="ARBA" id="ARBA00023254"/>
    </source>
</evidence>
<dbReference type="Pfam" id="PF07106">
    <property type="entry name" value="WHD_TBPIP"/>
    <property type="match status" value="1"/>
</dbReference>
<keyword evidence="4" id="KW-0539">Nucleus</keyword>
<protein>
    <submittedName>
        <fullName evidence="9">Tat binding protein 1-interacting protein-domain-containing protein</fullName>
    </submittedName>
</protein>
<feature type="region of interest" description="Disordered" evidence="7">
    <location>
        <begin position="203"/>
        <end position="224"/>
    </location>
</feature>
<dbReference type="InterPro" id="IPR010776">
    <property type="entry name" value="Hop2_WH_dom"/>
</dbReference>
<evidence type="ECO:0000256" key="1">
    <source>
        <dbReference type="ARBA" id="ARBA00004123"/>
    </source>
</evidence>
<comment type="caution">
    <text evidence="9">The sequence shown here is derived from an EMBL/GenBank/DDBJ whole genome shotgun (WGS) entry which is preliminary data.</text>
</comment>
<name>A0AAD9L7L2_PAPLA</name>
<feature type="compositionally biased region" description="Acidic residues" evidence="7">
    <location>
        <begin position="207"/>
        <end position="224"/>
    </location>
</feature>
<evidence type="ECO:0000256" key="6">
    <source>
        <dbReference type="SAM" id="Coils"/>
    </source>
</evidence>
<dbReference type="GO" id="GO:0000709">
    <property type="term" value="P:meiotic joint molecule formation"/>
    <property type="evidence" value="ECO:0007669"/>
    <property type="project" value="TreeGrafter"/>
</dbReference>
<feature type="coiled-coil region" evidence="6">
    <location>
        <begin position="89"/>
        <end position="120"/>
    </location>
</feature>
<evidence type="ECO:0000256" key="3">
    <source>
        <dbReference type="ARBA" id="ARBA00023172"/>
    </source>
</evidence>
<dbReference type="Proteomes" id="UP001182556">
    <property type="component" value="Unassembled WGS sequence"/>
</dbReference>
<dbReference type="EMBL" id="JAODAN010000002">
    <property type="protein sequence ID" value="KAK1926225.1"/>
    <property type="molecule type" value="Genomic_DNA"/>
</dbReference>
<keyword evidence="6" id="KW-0175">Coiled coil</keyword>
<feature type="region of interest" description="Disordered" evidence="7">
    <location>
        <begin position="253"/>
        <end position="278"/>
    </location>
</feature>
<comment type="subcellular location">
    <subcellularLocation>
        <location evidence="1">Nucleus</location>
    </subcellularLocation>
</comment>
<dbReference type="PANTHER" id="PTHR15938:SF0">
    <property type="entry name" value="HOMOLOGOUS-PAIRING PROTEIN 2 HOMOLOG"/>
    <property type="match status" value="1"/>
</dbReference>
<dbReference type="Gene3D" id="1.10.10.10">
    <property type="entry name" value="Winged helix-like DNA-binding domain superfamily/Winged helix DNA-binding domain"/>
    <property type="match status" value="1"/>
</dbReference>
<proteinExistence type="inferred from homology"/>
<feature type="region of interest" description="Disordered" evidence="7">
    <location>
        <begin position="151"/>
        <end position="170"/>
    </location>
</feature>
<dbReference type="GO" id="GO:0003690">
    <property type="term" value="F:double-stranded DNA binding"/>
    <property type="evidence" value="ECO:0007669"/>
    <property type="project" value="TreeGrafter"/>
</dbReference>
<gene>
    <name evidence="9" type="ORF">DB88DRAFT_481155</name>
</gene>